<keyword evidence="2" id="KW-1185">Reference proteome</keyword>
<dbReference type="GO" id="GO:0003676">
    <property type="term" value="F:nucleic acid binding"/>
    <property type="evidence" value="ECO:0007669"/>
    <property type="project" value="InterPro"/>
</dbReference>
<dbReference type="AlphaFoldDB" id="E2AWG7"/>
<feature type="non-terminal residue" evidence="1">
    <location>
        <position position="66"/>
    </location>
</feature>
<evidence type="ECO:0000313" key="1">
    <source>
        <dbReference type="EMBL" id="EFN62212.1"/>
    </source>
</evidence>
<dbReference type="InterPro" id="IPR036397">
    <property type="entry name" value="RNaseH_sf"/>
</dbReference>
<proteinExistence type="predicted"/>
<dbReference type="Proteomes" id="UP000000311">
    <property type="component" value="Unassembled WGS sequence"/>
</dbReference>
<dbReference type="Gene3D" id="3.30.420.10">
    <property type="entry name" value="Ribonuclease H-like superfamily/Ribonuclease H"/>
    <property type="match status" value="1"/>
</dbReference>
<protein>
    <recommendedName>
        <fullName evidence="3">Histone-lysine N-methyltransferase SETMAR</fullName>
    </recommendedName>
</protein>
<evidence type="ECO:0000313" key="2">
    <source>
        <dbReference type="Proteomes" id="UP000000311"/>
    </source>
</evidence>
<name>E2AWG7_CAMFO</name>
<dbReference type="InParanoid" id="E2AWG7"/>
<evidence type="ECO:0008006" key="3">
    <source>
        <dbReference type="Google" id="ProtNLM"/>
    </source>
</evidence>
<gene>
    <name evidence="1" type="ORF">EAG_10614</name>
</gene>
<dbReference type="EMBL" id="GL443287">
    <property type="protein sequence ID" value="EFN62212.1"/>
    <property type="molecule type" value="Genomic_DNA"/>
</dbReference>
<reference evidence="1 2" key="1">
    <citation type="journal article" date="2010" name="Science">
        <title>Genomic comparison of the ants Camponotus floridanus and Harpegnathos saltator.</title>
        <authorList>
            <person name="Bonasio R."/>
            <person name="Zhang G."/>
            <person name="Ye C."/>
            <person name="Mutti N.S."/>
            <person name="Fang X."/>
            <person name="Qin N."/>
            <person name="Donahue G."/>
            <person name="Yang P."/>
            <person name="Li Q."/>
            <person name="Li C."/>
            <person name="Zhang P."/>
            <person name="Huang Z."/>
            <person name="Berger S.L."/>
            <person name="Reinberg D."/>
            <person name="Wang J."/>
            <person name="Liebig J."/>
        </authorList>
    </citation>
    <scope>NUCLEOTIDE SEQUENCE [LARGE SCALE GENOMIC DNA]</scope>
    <source>
        <strain evidence="2">C129</strain>
    </source>
</reference>
<accession>E2AWG7</accession>
<organism evidence="2">
    <name type="scientific">Camponotus floridanus</name>
    <name type="common">Florida carpenter ant</name>
    <dbReference type="NCBI Taxonomy" id="104421"/>
    <lineage>
        <taxon>Eukaryota</taxon>
        <taxon>Metazoa</taxon>
        <taxon>Ecdysozoa</taxon>
        <taxon>Arthropoda</taxon>
        <taxon>Hexapoda</taxon>
        <taxon>Insecta</taxon>
        <taxon>Pterygota</taxon>
        <taxon>Neoptera</taxon>
        <taxon>Endopterygota</taxon>
        <taxon>Hymenoptera</taxon>
        <taxon>Apocrita</taxon>
        <taxon>Aculeata</taxon>
        <taxon>Formicoidea</taxon>
        <taxon>Formicidae</taxon>
        <taxon>Formicinae</taxon>
        <taxon>Camponotus</taxon>
    </lineage>
</organism>
<sequence length="66" mass="7949">KSKIKTMLIALFDVEDMISNEFVPRGTTIEFYKTMEKLFARINRVRLEMKRNDDWFLLHYSAPVHN</sequence>
<feature type="non-terminal residue" evidence="1">
    <location>
        <position position="1"/>
    </location>
</feature>